<dbReference type="AlphaFoldDB" id="A0A2A4B293"/>
<dbReference type="RefSeq" id="WP_096343463.1">
    <property type="nucleotide sequence ID" value="NZ_NWMW01000002.1"/>
</dbReference>
<evidence type="ECO:0000259" key="9">
    <source>
        <dbReference type="Pfam" id="PF07291"/>
    </source>
</evidence>
<dbReference type="UniPathway" id="UPA00895"/>
<proteinExistence type="predicted"/>
<dbReference type="EMBL" id="NWMW01000002">
    <property type="protein sequence ID" value="PCD02085.1"/>
    <property type="molecule type" value="Genomic_DNA"/>
</dbReference>
<feature type="transmembrane region" description="Helical" evidence="8">
    <location>
        <begin position="6"/>
        <end position="28"/>
    </location>
</feature>
<evidence type="ECO:0000256" key="8">
    <source>
        <dbReference type="SAM" id="Phobius"/>
    </source>
</evidence>
<name>A0A2A4B293_9SPHN</name>
<feature type="transmembrane region" description="Helical" evidence="8">
    <location>
        <begin position="110"/>
        <end position="134"/>
    </location>
</feature>
<evidence type="ECO:0000256" key="5">
    <source>
        <dbReference type="ARBA" id="ARBA00022692"/>
    </source>
</evidence>
<comment type="caution">
    <text evidence="10">The sequence shown here is derived from an EMBL/GenBank/DDBJ whole genome shotgun (WGS) entry which is preliminary data.</text>
</comment>
<evidence type="ECO:0000256" key="1">
    <source>
        <dbReference type="ARBA" id="ARBA00003475"/>
    </source>
</evidence>
<comment type="function">
    <text evidence="1">May be specifically involved in the processing, transport, and/or maturation of the MADH beta-subunit.</text>
</comment>
<dbReference type="OrthoDB" id="4462029at2"/>
<keyword evidence="5 8" id="KW-0812">Transmembrane</keyword>
<comment type="pathway">
    <text evidence="3">One-carbon metabolism; methylamine degradation.</text>
</comment>
<organism evidence="10 11">
    <name type="scientific">Sphingomonas spermidinifaciens</name>
    <dbReference type="NCBI Taxonomy" id="1141889"/>
    <lineage>
        <taxon>Bacteria</taxon>
        <taxon>Pseudomonadati</taxon>
        <taxon>Pseudomonadota</taxon>
        <taxon>Alphaproteobacteria</taxon>
        <taxon>Sphingomonadales</taxon>
        <taxon>Sphingomonadaceae</taxon>
        <taxon>Sphingomonas</taxon>
    </lineage>
</organism>
<gene>
    <name evidence="10" type="ORF">COC42_11425</name>
</gene>
<feature type="transmembrane region" description="Helical" evidence="8">
    <location>
        <begin position="140"/>
        <end position="161"/>
    </location>
</feature>
<evidence type="ECO:0000313" key="10">
    <source>
        <dbReference type="EMBL" id="PCD02085.1"/>
    </source>
</evidence>
<dbReference type="Pfam" id="PF07291">
    <property type="entry name" value="MauE"/>
    <property type="match status" value="1"/>
</dbReference>
<evidence type="ECO:0000256" key="4">
    <source>
        <dbReference type="ARBA" id="ARBA00019078"/>
    </source>
</evidence>
<evidence type="ECO:0000256" key="2">
    <source>
        <dbReference type="ARBA" id="ARBA00004141"/>
    </source>
</evidence>
<accession>A0A2A4B293</accession>
<sequence length="174" mass="17632">MSVVMLLFDTGAAAVRVYAALMFVAAGLTKFHDRDGFAATVAAYRLLPAGAAAVIAAMLPPIELAIGAALVVPDLRIAAPAAAMLLALFALAAAINLMRGRRDLDCGCGTGARIGWGLVAGNLALSILLVATLGAGQPPLGLMAAAAALSFGLWLCARVRATLAALPPLRRQMA</sequence>
<feature type="transmembrane region" description="Helical" evidence="8">
    <location>
        <begin position="77"/>
        <end position="98"/>
    </location>
</feature>
<evidence type="ECO:0000256" key="3">
    <source>
        <dbReference type="ARBA" id="ARBA00004856"/>
    </source>
</evidence>
<feature type="domain" description="Methylamine utilisation protein MauE" evidence="9">
    <location>
        <begin position="12"/>
        <end position="131"/>
    </location>
</feature>
<comment type="subcellular location">
    <subcellularLocation>
        <location evidence="2">Membrane</location>
        <topology evidence="2">Multi-pass membrane protein</topology>
    </subcellularLocation>
</comment>
<keyword evidence="11" id="KW-1185">Reference proteome</keyword>
<keyword evidence="6 8" id="KW-1133">Transmembrane helix</keyword>
<dbReference type="GO" id="GO:0030416">
    <property type="term" value="P:methylamine metabolic process"/>
    <property type="evidence" value="ECO:0007669"/>
    <property type="project" value="InterPro"/>
</dbReference>
<protein>
    <recommendedName>
        <fullName evidence="4">Methylamine utilization protein MauE</fullName>
    </recommendedName>
</protein>
<dbReference type="InterPro" id="IPR009908">
    <property type="entry name" value="Methylamine_util_MauE"/>
</dbReference>
<dbReference type="Proteomes" id="UP000218366">
    <property type="component" value="Unassembled WGS sequence"/>
</dbReference>
<dbReference type="GO" id="GO:0016020">
    <property type="term" value="C:membrane"/>
    <property type="evidence" value="ECO:0007669"/>
    <property type="project" value="UniProtKB-SubCell"/>
</dbReference>
<evidence type="ECO:0000256" key="7">
    <source>
        <dbReference type="ARBA" id="ARBA00023136"/>
    </source>
</evidence>
<reference evidence="10 11" key="1">
    <citation type="submission" date="2017-09" db="EMBL/GenBank/DDBJ databases">
        <title>Sphingomonas spermidinifaciens 9NM-10, whole genome shotgun sequence.</title>
        <authorList>
            <person name="Feng G."/>
            <person name="Zhu H."/>
        </authorList>
    </citation>
    <scope>NUCLEOTIDE SEQUENCE [LARGE SCALE GENOMIC DNA]</scope>
    <source>
        <strain evidence="10 11">9NM-10</strain>
    </source>
</reference>
<keyword evidence="7 8" id="KW-0472">Membrane</keyword>
<evidence type="ECO:0000256" key="6">
    <source>
        <dbReference type="ARBA" id="ARBA00022989"/>
    </source>
</evidence>
<evidence type="ECO:0000313" key="11">
    <source>
        <dbReference type="Proteomes" id="UP000218366"/>
    </source>
</evidence>
<feature type="transmembrane region" description="Helical" evidence="8">
    <location>
        <begin position="49"/>
        <end position="71"/>
    </location>
</feature>